<reference evidence="2 3" key="1">
    <citation type="journal article" date="2011" name="PLoS Genet.">
        <title>Genomic analysis of the necrotrophic fungal pathogens Sclerotinia sclerotiorum and Botrytis cinerea.</title>
        <authorList>
            <person name="Amselem J."/>
            <person name="Cuomo C.A."/>
            <person name="van Kan J.A."/>
            <person name="Viaud M."/>
            <person name="Benito E.P."/>
            <person name="Couloux A."/>
            <person name="Coutinho P.M."/>
            <person name="de Vries R.P."/>
            <person name="Dyer P.S."/>
            <person name="Fillinger S."/>
            <person name="Fournier E."/>
            <person name="Gout L."/>
            <person name="Hahn M."/>
            <person name="Kohn L."/>
            <person name="Lapalu N."/>
            <person name="Plummer K.M."/>
            <person name="Pradier J.M."/>
            <person name="Quevillon E."/>
            <person name="Sharon A."/>
            <person name="Simon A."/>
            <person name="ten Have A."/>
            <person name="Tudzynski B."/>
            <person name="Tudzynski P."/>
            <person name="Wincker P."/>
            <person name="Andrew M."/>
            <person name="Anthouard V."/>
            <person name="Beever R.E."/>
            <person name="Beffa R."/>
            <person name="Benoit I."/>
            <person name="Bouzid O."/>
            <person name="Brault B."/>
            <person name="Chen Z."/>
            <person name="Choquer M."/>
            <person name="Collemare J."/>
            <person name="Cotton P."/>
            <person name="Danchin E.G."/>
            <person name="Da Silva C."/>
            <person name="Gautier A."/>
            <person name="Giraud C."/>
            <person name="Giraud T."/>
            <person name="Gonzalez C."/>
            <person name="Grossetete S."/>
            <person name="Guldener U."/>
            <person name="Henrissat B."/>
            <person name="Howlett B.J."/>
            <person name="Kodira C."/>
            <person name="Kretschmer M."/>
            <person name="Lappartient A."/>
            <person name="Leroch M."/>
            <person name="Levis C."/>
            <person name="Mauceli E."/>
            <person name="Neuveglise C."/>
            <person name="Oeser B."/>
            <person name="Pearson M."/>
            <person name="Poulain J."/>
            <person name="Poussereau N."/>
            <person name="Quesneville H."/>
            <person name="Rascle C."/>
            <person name="Schumacher J."/>
            <person name="Segurens B."/>
            <person name="Sexton A."/>
            <person name="Silva E."/>
            <person name="Sirven C."/>
            <person name="Soanes D.M."/>
            <person name="Talbot N.J."/>
            <person name="Templeton M."/>
            <person name="Yandava C."/>
            <person name="Yarden O."/>
            <person name="Zeng Q."/>
            <person name="Rollins J.A."/>
            <person name="Lebrun M.H."/>
            <person name="Dickman M."/>
        </authorList>
    </citation>
    <scope>NUCLEOTIDE SEQUENCE [LARGE SCALE GENOMIC DNA]</scope>
    <source>
        <strain evidence="2 3">B05.10</strain>
    </source>
</reference>
<gene>
    <name evidence="2" type="ORF">BCIN_07g06870</name>
</gene>
<feature type="compositionally biased region" description="Basic and acidic residues" evidence="1">
    <location>
        <begin position="97"/>
        <end position="107"/>
    </location>
</feature>
<dbReference type="KEGG" id="bfu:BCIN_07g06870"/>
<protein>
    <submittedName>
        <fullName evidence="2">Uncharacterized protein</fullName>
    </submittedName>
</protein>
<dbReference type="OrthoDB" id="3557180at2759"/>
<dbReference type="Proteomes" id="UP000001798">
    <property type="component" value="Chromosome 7"/>
</dbReference>
<feature type="region of interest" description="Disordered" evidence="1">
    <location>
        <begin position="129"/>
        <end position="213"/>
    </location>
</feature>
<organism evidence="2 3">
    <name type="scientific">Botryotinia fuckeliana (strain B05.10)</name>
    <name type="common">Noble rot fungus</name>
    <name type="synonym">Botrytis cinerea</name>
    <dbReference type="NCBI Taxonomy" id="332648"/>
    <lineage>
        <taxon>Eukaryota</taxon>
        <taxon>Fungi</taxon>
        <taxon>Dikarya</taxon>
        <taxon>Ascomycota</taxon>
        <taxon>Pezizomycotina</taxon>
        <taxon>Leotiomycetes</taxon>
        <taxon>Helotiales</taxon>
        <taxon>Sclerotiniaceae</taxon>
        <taxon>Botrytis</taxon>
    </lineage>
</organism>
<evidence type="ECO:0000313" key="2">
    <source>
        <dbReference type="EMBL" id="ATZ52194.1"/>
    </source>
</evidence>
<name>A0A384JPC0_BOTFB</name>
<reference evidence="2 3" key="3">
    <citation type="journal article" date="2017" name="Mol. Plant Pathol.">
        <title>A gapless genome sequence of the fungus Botrytis cinerea.</title>
        <authorList>
            <person name="Van Kan J.A."/>
            <person name="Stassen J.H."/>
            <person name="Mosbach A."/>
            <person name="Van Der Lee T.A."/>
            <person name="Faino L."/>
            <person name="Farmer A.D."/>
            <person name="Papasotiriou D.G."/>
            <person name="Zhou S."/>
            <person name="Seidl M.F."/>
            <person name="Cottam E."/>
            <person name="Edel D."/>
            <person name="Hahn M."/>
            <person name="Schwartz D.C."/>
            <person name="Dietrich R.A."/>
            <person name="Widdison S."/>
            <person name="Scalliet G."/>
        </authorList>
    </citation>
    <scope>NUCLEOTIDE SEQUENCE [LARGE SCALE GENOMIC DNA]</scope>
    <source>
        <strain evidence="2 3">B05.10</strain>
    </source>
</reference>
<dbReference type="GeneID" id="5430318"/>
<feature type="region of interest" description="Disordered" evidence="1">
    <location>
        <begin position="86"/>
        <end position="107"/>
    </location>
</feature>
<keyword evidence="3" id="KW-1185">Reference proteome</keyword>
<reference evidence="2 3" key="2">
    <citation type="journal article" date="2012" name="Eukaryot. Cell">
        <title>Genome update of Botrytis cinerea strains B05.10 and T4.</title>
        <authorList>
            <person name="Staats M."/>
            <person name="van Kan J.A."/>
        </authorList>
    </citation>
    <scope>NUCLEOTIDE SEQUENCE [LARGE SCALE GENOMIC DNA]</scope>
    <source>
        <strain evidence="2 3">B05.10</strain>
    </source>
</reference>
<dbReference type="EMBL" id="CP009811">
    <property type="protein sequence ID" value="ATZ52194.1"/>
    <property type="molecule type" value="Genomic_DNA"/>
</dbReference>
<feature type="compositionally biased region" description="Polar residues" evidence="1">
    <location>
        <begin position="86"/>
        <end position="96"/>
    </location>
</feature>
<feature type="region of interest" description="Disordered" evidence="1">
    <location>
        <begin position="1"/>
        <end position="64"/>
    </location>
</feature>
<accession>A0A384JPC0</accession>
<sequence>MGNEVSAQRVTFGSHPQSEQVDQETSLNTEAPFTKKRKLEDFEESLSSQIPNKRRKLNQNEDGSHIIHTPKSLIIILKCDSLSSLQSVSQNRGTSKTGKDGTSSREAEMSLAVLDRLDQQGLDYMNGNKQKERRLRKQWKKATGSKTGRDPIGTPSSVRLKATIPTVSSTSSELTTTSTSEIKDPQRIKMKFRMKYTPSATASTSSATEEKIN</sequence>
<dbReference type="AlphaFoldDB" id="A0A384JPC0"/>
<dbReference type="RefSeq" id="XP_024550054.1">
    <property type="nucleotide sequence ID" value="XM_024694265.1"/>
</dbReference>
<dbReference type="VEuPathDB" id="FungiDB:Bcin07g06870"/>
<feature type="compositionally biased region" description="Low complexity" evidence="1">
    <location>
        <begin position="166"/>
        <end position="180"/>
    </location>
</feature>
<evidence type="ECO:0000313" key="3">
    <source>
        <dbReference type="Proteomes" id="UP000001798"/>
    </source>
</evidence>
<feature type="compositionally biased region" description="Polar residues" evidence="1">
    <location>
        <begin position="1"/>
        <end position="31"/>
    </location>
</feature>
<evidence type="ECO:0000256" key="1">
    <source>
        <dbReference type="SAM" id="MobiDB-lite"/>
    </source>
</evidence>
<proteinExistence type="predicted"/>
<feature type="compositionally biased region" description="Basic residues" evidence="1">
    <location>
        <begin position="131"/>
        <end position="140"/>
    </location>
</feature>